<keyword evidence="3" id="KW-1185">Reference proteome</keyword>
<feature type="transmembrane region" description="Helical" evidence="1">
    <location>
        <begin position="12"/>
        <end position="38"/>
    </location>
</feature>
<evidence type="ECO:0000313" key="3">
    <source>
        <dbReference type="Proteomes" id="UP000276215"/>
    </source>
</evidence>
<dbReference type="AlphaFoldDB" id="A0A3N4J1P8"/>
<keyword evidence="1" id="KW-0812">Transmembrane</keyword>
<feature type="non-terminal residue" evidence="2">
    <location>
        <position position="1"/>
    </location>
</feature>
<evidence type="ECO:0000256" key="1">
    <source>
        <dbReference type="SAM" id="Phobius"/>
    </source>
</evidence>
<gene>
    <name evidence="2" type="ORF">L873DRAFT_1817934</name>
</gene>
<proteinExistence type="predicted"/>
<reference evidence="2 3" key="1">
    <citation type="journal article" date="2018" name="Nat. Ecol. Evol.">
        <title>Pezizomycetes genomes reveal the molecular basis of ectomycorrhizal truffle lifestyle.</title>
        <authorList>
            <person name="Murat C."/>
            <person name="Payen T."/>
            <person name="Noel B."/>
            <person name="Kuo A."/>
            <person name="Morin E."/>
            <person name="Chen J."/>
            <person name="Kohler A."/>
            <person name="Krizsan K."/>
            <person name="Balestrini R."/>
            <person name="Da Silva C."/>
            <person name="Montanini B."/>
            <person name="Hainaut M."/>
            <person name="Levati E."/>
            <person name="Barry K.W."/>
            <person name="Belfiori B."/>
            <person name="Cichocki N."/>
            <person name="Clum A."/>
            <person name="Dockter R.B."/>
            <person name="Fauchery L."/>
            <person name="Guy J."/>
            <person name="Iotti M."/>
            <person name="Le Tacon F."/>
            <person name="Lindquist E.A."/>
            <person name="Lipzen A."/>
            <person name="Malagnac F."/>
            <person name="Mello A."/>
            <person name="Molinier V."/>
            <person name="Miyauchi S."/>
            <person name="Poulain J."/>
            <person name="Riccioni C."/>
            <person name="Rubini A."/>
            <person name="Sitrit Y."/>
            <person name="Splivallo R."/>
            <person name="Traeger S."/>
            <person name="Wang M."/>
            <person name="Zifcakova L."/>
            <person name="Wipf D."/>
            <person name="Zambonelli A."/>
            <person name="Paolocci F."/>
            <person name="Nowrousian M."/>
            <person name="Ottonello S."/>
            <person name="Baldrian P."/>
            <person name="Spatafora J.W."/>
            <person name="Henrissat B."/>
            <person name="Nagy L.G."/>
            <person name="Aury J.M."/>
            <person name="Wincker P."/>
            <person name="Grigoriev I.V."/>
            <person name="Bonfante P."/>
            <person name="Martin F.M."/>
        </authorList>
    </citation>
    <scope>NUCLEOTIDE SEQUENCE [LARGE SCALE GENOMIC DNA]</scope>
    <source>
        <strain evidence="2 3">120613-1</strain>
    </source>
</reference>
<accession>A0A3N4J1P8</accession>
<protein>
    <submittedName>
        <fullName evidence="2">Uncharacterized protein</fullName>
    </submittedName>
</protein>
<sequence length="52" mass="5838">SLKISIMRSLLTLFTNLITVNSSNTFSTAFIVAFFWLFGWRCCSTTNGSILL</sequence>
<keyword evidence="1" id="KW-0472">Membrane</keyword>
<keyword evidence="1" id="KW-1133">Transmembrane helix</keyword>
<evidence type="ECO:0000313" key="2">
    <source>
        <dbReference type="EMBL" id="RPA92282.1"/>
    </source>
</evidence>
<organism evidence="2 3">
    <name type="scientific">Choiromyces venosus 120613-1</name>
    <dbReference type="NCBI Taxonomy" id="1336337"/>
    <lineage>
        <taxon>Eukaryota</taxon>
        <taxon>Fungi</taxon>
        <taxon>Dikarya</taxon>
        <taxon>Ascomycota</taxon>
        <taxon>Pezizomycotina</taxon>
        <taxon>Pezizomycetes</taxon>
        <taxon>Pezizales</taxon>
        <taxon>Tuberaceae</taxon>
        <taxon>Choiromyces</taxon>
    </lineage>
</organism>
<name>A0A3N4J1P8_9PEZI</name>
<dbReference type="Proteomes" id="UP000276215">
    <property type="component" value="Unassembled WGS sequence"/>
</dbReference>
<dbReference type="EMBL" id="ML120477">
    <property type="protein sequence ID" value="RPA92282.1"/>
    <property type="molecule type" value="Genomic_DNA"/>
</dbReference>